<sequence length="180" mass="19935">MVNNQQSSKLGFLFDASHSVFGHCPSLSRFYMSEFQQNLCNYDAKPAQAVERIGCPRCGQIYSPGFNTTVRLEPFGTKKRKQIQKTKPKNRLVYECHACTFRFSMGRSIKAKIPTASLEPNQIKGSVTAQTPASNSNKKTLNNPIKKKTKGKSALQAMLAKSKENAGPNKLGLNDFLSSL</sequence>
<keyword evidence="3" id="KW-1185">Reference proteome</keyword>
<dbReference type="PANTHER" id="PTHR14742">
    <property type="entry name" value="RIBONUCLEASE P SUBUNIT P21"/>
    <property type="match status" value="1"/>
</dbReference>
<dbReference type="Gene3D" id="6.20.50.20">
    <property type="match status" value="1"/>
</dbReference>
<feature type="region of interest" description="Disordered" evidence="1">
    <location>
        <begin position="123"/>
        <end position="153"/>
    </location>
</feature>
<evidence type="ECO:0000313" key="2">
    <source>
        <dbReference type="EMBL" id="KAL0079242.1"/>
    </source>
</evidence>
<dbReference type="InterPro" id="IPR007175">
    <property type="entry name" value="Rpr2/Snm1/Rpp21"/>
</dbReference>
<dbReference type="EMBL" id="JBCLYO010000022">
    <property type="protein sequence ID" value="KAL0079242.1"/>
    <property type="molecule type" value="Genomic_DNA"/>
</dbReference>
<feature type="compositionally biased region" description="Polar residues" evidence="1">
    <location>
        <begin position="123"/>
        <end position="143"/>
    </location>
</feature>
<dbReference type="Pfam" id="PF04032">
    <property type="entry name" value="Rpr2"/>
    <property type="match status" value="1"/>
</dbReference>
<protein>
    <submittedName>
        <fullName evidence="2">Uncharacterized protein</fullName>
    </submittedName>
</protein>
<evidence type="ECO:0000313" key="3">
    <source>
        <dbReference type="Proteomes" id="UP001448207"/>
    </source>
</evidence>
<accession>A0ABR3ASX4</accession>
<reference evidence="2 3" key="1">
    <citation type="submission" date="2024-04" db="EMBL/GenBank/DDBJ databases">
        <title>Symmetric and asymmetric DNA N6-adenine methylation regulates different biological responses in Mucorales.</title>
        <authorList>
            <consortium name="Lawrence Berkeley National Laboratory"/>
            <person name="Lax C."/>
            <person name="Mondo S.J."/>
            <person name="Osorio-Concepcion M."/>
            <person name="Muszewska A."/>
            <person name="Corrochano-Luque M."/>
            <person name="Gutierrez G."/>
            <person name="Riley R."/>
            <person name="Lipzen A."/>
            <person name="Guo J."/>
            <person name="Hundley H."/>
            <person name="Amirebrahimi M."/>
            <person name="Ng V."/>
            <person name="Lorenzo-Gutierrez D."/>
            <person name="Binder U."/>
            <person name="Yang J."/>
            <person name="Song Y."/>
            <person name="Canovas D."/>
            <person name="Navarro E."/>
            <person name="Freitag M."/>
            <person name="Gabaldon T."/>
            <person name="Grigoriev I.V."/>
            <person name="Corrochano L.M."/>
            <person name="Nicolas F.E."/>
            <person name="Garre V."/>
        </authorList>
    </citation>
    <scope>NUCLEOTIDE SEQUENCE [LARGE SCALE GENOMIC DNA]</scope>
    <source>
        <strain evidence="2 3">L51</strain>
    </source>
</reference>
<comment type="caution">
    <text evidence="2">The sequence shown here is derived from an EMBL/GenBank/DDBJ whole genome shotgun (WGS) entry which is preliminary data.</text>
</comment>
<name>A0ABR3ASX4_PHYBL</name>
<dbReference type="PANTHER" id="PTHR14742:SF3">
    <property type="entry name" value="RIBONUCLEASE MRP PROTEIN SUBUNIT SNM1"/>
    <property type="match status" value="1"/>
</dbReference>
<gene>
    <name evidence="2" type="ORF">J3Q64DRAFT_1761766</name>
</gene>
<organism evidence="2 3">
    <name type="scientific">Phycomyces blakesleeanus</name>
    <dbReference type="NCBI Taxonomy" id="4837"/>
    <lineage>
        <taxon>Eukaryota</taxon>
        <taxon>Fungi</taxon>
        <taxon>Fungi incertae sedis</taxon>
        <taxon>Mucoromycota</taxon>
        <taxon>Mucoromycotina</taxon>
        <taxon>Mucoromycetes</taxon>
        <taxon>Mucorales</taxon>
        <taxon>Phycomycetaceae</taxon>
        <taxon>Phycomyces</taxon>
    </lineage>
</organism>
<dbReference type="Proteomes" id="UP001448207">
    <property type="component" value="Unassembled WGS sequence"/>
</dbReference>
<proteinExistence type="predicted"/>
<evidence type="ECO:0000256" key="1">
    <source>
        <dbReference type="SAM" id="MobiDB-lite"/>
    </source>
</evidence>